<name>A0A829ZAF0_9FIRM</name>
<protein>
    <recommendedName>
        <fullName evidence="3">Integrase core domain-containing protein</fullName>
    </recommendedName>
</protein>
<comment type="caution">
    <text evidence="1">The sequence shown here is derived from an EMBL/GenBank/DDBJ whole genome shotgun (WGS) entry which is preliminary data.</text>
</comment>
<organism evidence="1 2">
    <name type="scientific">Thomasclavelia cocleata</name>
    <dbReference type="NCBI Taxonomy" id="69824"/>
    <lineage>
        <taxon>Bacteria</taxon>
        <taxon>Bacillati</taxon>
        <taxon>Bacillota</taxon>
        <taxon>Erysipelotrichia</taxon>
        <taxon>Erysipelotrichales</taxon>
        <taxon>Coprobacillaceae</taxon>
        <taxon>Thomasclavelia</taxon>
    </lineage>
</organism>
<evidence type="ECO:0000313" key="1">
    <source>
        <dbReference type="EMBL" id="GFI41343.1"/>
    </source>
</evidence>
<evidence type="ECO:0008006" key="3">
    <source>
        <dbReference type="Google" id="ProtNLM"/>
    </source>
</evidence>
<dbReference type="RefSeq" id="WP_194946688.1">
    <property type="nucleotide sequence ID" value="NZ_BLMI01000171.1"/>
</dbReference>
<accession>A0A829ZAF0</accession>
<reference evidence="1 2" key="1">
    <citation type="journal article" date="2020" name="Microbiome">
        <title>Single-cell genomics of uncultured bacteria reveals dietary fiber responders in the mouse gut microbiota.</title>
        <authorList>
            <person name="Chijiiwa R."/>
            <person name="Hosokawa M."/>
            <person name="Kogawa M."/>
            <person name="Nishikawa Y."/>
            <person name="Ide K."/>
            <person name="Sakanashi C."/>
            <person name="Takahashi K."/>
            <person name="Takeyama H."/>
        </authorList>
    </citation>
    <scope>NUCLEOTIDE SEQUENCE [LARGE SCALE GENOMIC DNA]</scope>
    <source>
        <strain evidence="1">IMSAGC_017</strain>
    </source>
</reference>
<dbReference type="SUPFAM" id="SSF53098">
    <property type="entry name" value="Ribonuclease H-like"/>
    <property type="match status" value="1"/>
</dbReference>
<evidence type="ECO:0000313" key="2">
    <source>
        <dbReference type="Proteomes" id="UP000490821"/>
    </source>
</evidence>
<dbReference type="Proteomes" id="UP000490821">
    <property type="component" value="Unassembled WGS sequence"/>
</dbReference>
<dbReference type="InterPro" id="IPR012337">
    <property type="entry name" value="RNaseH-like_sf"/>
</dbReference>
<proteinExistence type="predicted"/>
<dbReference type="AlphaFoldDB" id="A0A829ZAF0"/>
<gene>
    <name evidence="1" type="ORF">IMSAGC017_01386</name>
</gene>
<dbReference type="EMBL" id="BLMI01000171">
    <property type="protein sequence ID" value="GFI41343.1"/>
    <property type="molecule type" value="Genomic_DNA"/>
</dbReference>
<sequence>MSGNTKRRIKTVNPVVIQSDREVHYTSQKYKELICSYSRKGNPWDNVCIESYHALIKRVA</sequence>